<feature type="repeat" description="ANK" evidence="12">
    <location>
        <begin position="504"/>
        <end position="536"/>
    </location>
</feature>
<evidence type="ECO:0000256" key="14">
    <source>
        <dbReference type="SAM" id="MobiDB-lite"/>
    </source>
</evidence>
<dbReference type="GO" id="GO:0034703">
    <property type="term" value="C:cation channel complex"/>
    <property type="evidence" value="ECO:0007669"/>
    <property type="project" value="UniProtKB-ARBA"/>
</dbReference>
<evidence type="ECO:0000256" key="12">
    <source>
        <dbReference type="PROSITE-ProRule" id="PRU00023"/>
    </source>
</evidence>
<dbReference type="EMBL" id="OU893336">
    <property type="protein sequence ID" value="CAH0760163.1"/>
    <property type="molecule type" value="Genomic_DNA"/>
</dbReference>
<feature type="transmembrane region" description="Helical" evidence="15">
    <location>
        <begin position="922"/>
        <end position="944"/>
    </location>
</feature>
<dbReference type="AlphaFoldDB" id="A0A9P0C731"/>
<evidence type="ECO:0000256" key="3">
    <source>
        <dbReference type="ARBA" id="ARBA00022606"/>
    </source>
</evidence>
<keyword evidence="3" id="KW-0716">Sensory transduction</keyword>
<evidence type="ECO:0000256" key="15">
    <source>
        <dbReference type="SAM" id="Phobius"/>
    </source>
</evidence>
<keyword evidence="8" id="KW-0406">Ion transport</keyword>
<evidence type="ECO:0000256" key="6">
    <source>
        <dbReference type="ARBA" id="ARBA00022989"/>
    </source>
</evidence>
<keyword evidence="11" id="KW-0407">Ion channel</keyword>
<dbReference type="InterPro" id="IPR052076">
    <property type="entry name" value="TRP_cation_channel"/>
</dbReference>
<dbReference type="PANTHER" id="PTHR47143:SF1">
    <property type="entry name" value="ION_TRANS DOMAIN-CONTAINING PROTEIN"/>
    <property type="match status" value="1"/>
</dbReference>
<reference evidence="17" key="2">
    <citation type="submission" date="2022-10" db="EMBL/GenBank/DDBJ databases">
        <authorList>
            <consortium name="ENA_rothamsted_submissions"/>
            <consortium name="culmorum"/>
            <person name="King R."/>
        </authorList>
    </citation>
    <scope>NUCLEOTIDE SEQUENCE</scope>
</reference>
<dbReference type="SMART" id="SM00248">
    <property type="entry name" value="ANK"/>
    <property type="match status" value="14"/>
</dbReference>
<feature type="transmembrane region" description="Helical" evidence="15">
    <location>
        <begin position="822"/>
        <end position="844"/>
    </location>
</feature>
<name>A0A9P0C731_9NEOP</name>
<keyword evidence="18" id="KW-1185">Reference proteome</keyword>
<dbReference type="PROSITE" id="PS50088">
    <property type="entry name" value="ANK_REPEAT"/>
    <property type="match status" value="8"/>
</dbReference>
<dbReference type="Pfam" id="PF13857">
    <property type="entry name" value="Ank_5"/>
    <property type="match status" value="1"/>
</dbReference>
<evidence type="ECO:0000259" key="16">
    <source>
        <dbReference type="Pfam" id="PF00520"/>
    </source>
</evidence>
<dbReference type="OrthoDB" id="5402602at2759"/>
<comment type="subcellular location">
    <subcellularLocation>
        <location evidence="1">Membrane</location>
        <topology evidence="1">Multi-pass membrane protein</topology>
    </subcellularLocation>
</comment>
<evidence type="ECO:0000256" key="13">
    <source>
        <dbReference type="SAM" id="Coils"/>
    </source>
</evidence>
<evidence type="ECO:0000256" key="2">
    <source>
        <dbReference type="ARBA" id="ARBA00022448"/>
    </source>
</evidence>
<feature type="compositionally biased region" description="Polar residues" evidence="14">
    <location>
        <begin position="91"/>
        <end position="102"/>
    </location>
</feature>
<keyword evidence="4 15" id="KW-0812">Transmembrane</keyword>
<dbReference type="PROSITE" id="PS50297">
    <property type="entry name" value="ANK_REP_REGION"/>
    <property type="match status" value="8"/>
</dbReference>
<keyword evidence="6 15" id="KW-1133">Transmembrane helix</keyword>
<feature type="repeat" description="ANK" evidence="12">
    <location>
        <begin position="281"/>
        <end position="313"/>
    </location>
</feature>
<gene>
    <name evidence="17" type="ORF">DIATSA_LOCUS10381</name>
</gene>
<keyword evidence="7 12" id="KW-0040">ANK repeat</keyword>
<dbReference type="InterPro" id="IPR002110">
    <property type="entry name" value="Ankyrin_rpt"/>
</dbReference>
<dbReference type="GO" id="GO:0005216">
    <property type="term" value="F:monoatomic ion channel activity"/>
    <property type="evidence" value="ECO:0007669"/>
    <property type="project" value="InterPro"/>
</dbReference>
<feature type="transmembrane region" description="Helical" evidence="15">
    <location>
        <begin position="988"/>
        <end position="1013"/>
    </location>
</feature>
<dbReference type="Pfam" id="PF00520">
    <property type="entry name" value="Ion_trans"/>
    <property type="match status" value="1"/>
</dbReference>
<dbReference type="Gene3D" id="1.25.40.20">
    <property type="entry name" value="Ankyrin repeat-containing domain"/>
    <property type="match status" value="5"/>
</dbReference>
<dbReference type="Proteomes" id="UP001153714">
    <property type="component" value="Chromosome 5"/>
</dbReference>
<feature type="transmembrane region" description="Helical" evidence="15">
    <location>
        <begin position="884"/>
        <end position="902"/>
    </location>
</feature>
<feature type="repeat" description="ANK" evidence="12">
    <location>
        <begin position="468"/>
        <end position="500"/>
    </location>
</feature>
<keyword evidence="2" id="KW-0813">Transport</keyword>
<feature type="coiled-coil region" evidence="13">
    <location>
        <begin position="1117"/>
        <end position="1178"/>
    </location>
</feature>
<evidence type="ECO:0000256" key="9">
    <source>
        <dbReference type="ARBA" id="ARBA00023136"/>
    </source>
</evidence>
<accession>A0A9P0C731</accession>
<evidence type="ECO:0000256" key="11">
    <source>
        <dbReference type="ARBA" id="ARBA00023303"/>
    </source>
</evidence>
<keyword evidence="10" id="KW-0325">Glycoprotein</keyword>
<evidence type="ECO:0000256" key="8">
    <source>
        <dbReference type="ARBA" id="ARBA00023065"/>
    </source>
</evidence>
<keyword evidence="13" id="KW-0175">Coiled coil</keyword>
<evidence type="ECO:0000256" key="5">
    <source>
        <dbReference type="ARBA" id="ARBA00022737"/>
    </source>
</evidence>
<proteinExistence type="predicted"/>
<feature type="repeat" description="ANK" evidence="12">
    <location>
        <begin position="189"/>
        <end position="211"/>
    </location>
</feature>
<feature type="repeat" description="ANK" evidence="12">
    <location>
        <begin position="649"/>
        <end position="681"/>
    </location>
</feature>
<feature type="repeat" description="ANK" evidence="12">
    <location>
        <begin position="615"/>
        <end position="637"/>
    </location>
</feature>
<sequence length="1214" mass="136589">MYAKTLFSFFKKEDDENVICNKCVCLGKSKHRFSNTDVEQGIPEEEDHLEPLLNQDGRPVLPTISSNVSLSELRNHPRFLHLSNLDMASSPSSNASTVNNTPVVEGTDPLPKKWRRSDRRLRRLNTELLTAIEGNDVEEVERLLKAGANPNATCRKDMVSACHVAALCGGDALSLLVKFGAEKYRLDRLGRTPLHLAAFAGNARQMAILLNIPEEMRDRVDNDSICSHAEEDLKKLHEKTKAMANVRCDVGDVKTLIPSTWKDNIDHNCKNIEGSLPLLQPGWTPIHVASACARKNCTQLLLAAGADPNICDEMGRTALDVAGSGYYIDIKIDSDNFTEVLRLIMKAGGENNTMKPSRLDNLTTPLHTAAELENVNAIKELLQLGASIACLNTVGQTPLHVCVKKELEEPLKILANEGRNDRDPLSAVVDVKDGEGHTVLQAAVEAAWVRGVCVALEAGADVTLKANDGETPIHSAAALGNLDVLNEILSVAKQKDSIDYQNEEGETALFKAVKYGHVECVKLILEEGASLKITLKGDINVFHVAAERGNKAILEFLLDYDEKVTQTMLNSLTDAKKKGFGPIHYAVSENHQECVELLISKNADIRLRTTSSPHKLSTPLHIAAVKNHHEIAKVLLSFDKTIIHEVNGMGWFPLHSACHHGSREVIVLLLGEGANLAGYTDGPKKYRRTAIDMIVNNLSKPTEFMEELLDSYISTNDHNLQDANCEVIIDYRILMPNECEMEQMKVIEALLKTGNRYGQKRLLVHPLMESFLYLKWKALLPFFYTIIAFYGLFLISLTIFAVSVFFYRDTVEEKPNWLDSGVWGYIVYATVCLVLLQELLYMNVKSSRYFLQLETWVKFGSIGLAIILPPSVMVPAFVDAEWPRHVATIALLLAWMEMMFLLSRFPNWGYYVLMFGKVASNVIKILLTFAFLVIGFSFSFMIQFRSKTPFEGPWAAFVKTVVMMTSEFEYGALFDEAHSKQLAFSFQIVRLIFVAFLILAAIVLMNLMVGVAVNDINDLEILGNIRRLDKQVEFLSTLDTLVYNKVFSKILPKRVNNKIKQKRNVSDIVILRPGRPRWRYYKILPSRIRDALFSKAQSQKKQLEDEMNVKAFKDLLNEIYEAVVKKKETDKNEVELQKSIEDRPIRNRQRHEEVMKRLNGLDDEINGVKTQMETLTAQSRSPVEALNMKVDQITLEMEEIKKFLVKLESKLGKL</sequence>
<dbReference type="SUPFAM" id="SSF48403">
    <property type="entry name" value="Ankyrin repeat"/>
    <property type="match status" value="2"/>
</dbReference>
<evidence type="ECO:0000256" key="1">
    <source>
        <dbReference type="ARBA" id="ARBA00004141"/>
    </source>
</evidence>
<feature type="domain" description="Ion transport" evidence="16">
    <location>
        <begin position="788"/>
        <end position="1019"/>
    </location>
</feature>
<evidence type="ECO:0000313" key="17">
    <source>
        <dbReference type="EMBL" id="CAH0760163.1"/>
    </source>
</evidence>
<evidence type="ECO:0000256" key="10">
    <source>
        <dbReference type="ARBA" id="ARBA00023180"/>
    </source>
</evidence>
<feature type="repeat" description="ANK" evidence="12">
    <location>
        <begin position="578"/>
        <end position="610"/>
    </location>
</feature>
<dbReference type="PANTHER" id="PTHR47143">
    <property type="entry name" value="TRANSIENT RECEPTOR POTENTIAL CATION CHANNEL PROTEIN PAINLESS"/>
    <property type="match status" value="1"/>
</dbReference>
<evidence type="ECO:0000256" key="7">
    <source>
        <dbReference type="ARBA" id="ARBA00023043"/>
    </source>
</evidence>
<keyword evidence="9 15" id="KW-0472">Membrane</keyword>
<protein>
    <recommendedName>
        <fullName evidence="16">Ion transport domain-containing protein</fullName>
    </recommendedName>
</protein>
<dbReference type="InterPro" id="IPR036770">
    <property type="entry name" value="Ankyrin_rpt-contain_sf"/>
</dbReference>
<feature type="region of interest" description="Disordered" evidence="14">
    <location>
        <begin position="91"/>
        <end position="111"/>
    </location>
</feature>
<feature type="transmembrane region" description="Helical" evidence="15">
    <location>
        <begin position="856"/>
        <end position="878"/>
    </location>
</feature>
<feature type="transmembrane region" description="Helical" evidence="15">
    <location>
        <begin position="782"/>
        <end position="807"/>
    </location>
</feature>
<evidence type="ECO:0000256" key="4">
    <source>
        <dbReference type="ARBA" id="ARBA00022692"/>
    </source>
</evidence>
<dbReference type="Pfam" id="PF12796">
    <property type="entry name" value="Ank_2"/>
    <property type="match status" value="5"/>
</dbReference>
<organism evidence="17 18">
    <name type="scientific">Diatraea saccharalis</name>
    <name type="common">sugarcane borer</name>
    <dbReference type="NCBI Taxonomy" id="40085"/>
    <lineage>
        <taxon>Eukaryota</taxon>
        <taxon>Metazoa</taxon>
        <taxon>Ecdysozoa</taxon>
        <taxon>Arthropoda</taxon>
        <taxon>Hexapoda</taxon>
        <taxon>Insecta</taxon>
        <taxon>Pterygota</taxon>
        <taxon>Neoptera</taxon>
        <taxon>Endopterygota</taxon>
        <taxon>Lepidoptera</taxon>
        <taxon>Glossata</taxon>
        <taxon>Ditrysia</taxon>
        <taxon>Pyraloidea</taxon>
        <taxon>Crambidae</taxon>
        <taxon>Crambinae</taxon>
        <taxon>Diatraea</taxon>
    </lineage>
</organism>
<evidence type="ECO:0000313" key="18">
    <source>
        <dbReference type="Proteomes" id="UP001153714"/>
    </source>
</evidence>
<keyword evidence="5" id="KW-0677">Repeat</keyword>
<reference evidence="17" key="1">
    <citation type="submission" date="2021-12" db="EMBL/GenBank/DDBJ databases">
        <authorList>
            <person name="King R."/>
        </authorList>
    </citation>
    <scope>NUCLEOTIDE SEQUENCE</scope>
</reference>
<dbReference type="PRINTS" id="PR01415">
    <property type="entry name" value="ANKYRIN"/>
</dbReference>
<dbReference type="InterPro" id="IPR005821">
    <property type="entry name" value="Ion_trans_dom"/>
</dbReference>
<feature type="repeat" description="ANK" evidence="12">
    <location>
        <begin position="361"/>
        <end position="393"/>
    </location>
</feature>